<sequence length="299" mass="32027">MSPSSPKVASPSSSPPTVSYRLPRTRSRPHLSPRASLESIVEESQVQDGHDSSSARGSSSSLSVIVKIPSSPALDRVKGEWAEAERSPASAGTDARRRSFKSQSWNGKSGISMGKGMRDVCGICFEAPVKPNKTRCCGQMFCFQHLSDWLSASGSDGRCPTCRVHLSIETDTICLHTPAKVALRMTPKRRATVPGIVTPRTRRPSLLIPQPPHSHTHSLSSSSSSSSSTSTAPDSSDGWSSSSESESDHRRRRRSSTVVVPLPQYESMTDLVSGLVPLREFGSLLSLVGCALVVGTLLS</sequence>
<name>A0ACB8ST74_9AGAM</name>
<reference evidence="1" key="2">
    <citation type="journal article" date="2022" name="New Phytol.">
        <title>Evolutionary transition to the ectomycorrhizal habit in the genomes of a hyperdiverse lineage of mushroom-forming fungi.</title>
        <authorList>
            <person name="Looney B."/>
            <person name="Miyauchi S."/>
            <person name="Morin E."/>
            <person name="Drula E."/>
            <person name="Courty P.E."/>
            <person name="Kohler A."/>
            <person name="Kuo A."/>
            <person name="LaButti K."/>
            <person name="Pangilinan J."/>
            <person name="Lipzen A."/>
            <person name="Riley R."/>
            <person name="Andreopoulos W."/>
            <person name="He G."/>
            <person name="Johnson J."/>
            <person name="Nolan M."/>
            <person name="Tritt A."/>
            <person name="Barry K.W."/>
            <person name="Grigoriev I.V."/>
            <person name="Nagy L.G."/>
            <person name="Hibbett D."/>
            <person name="Henrissat B."/>
            <person name="Matheny P.B."/>
            <person name="Labbe J."/>
            <person name="Martin F.M."/>
        </authorList>
    </citation>
    <scope>NUCLEOTIDE SEQUENCE</scope>
    <source>
        <strain evidence="1">HHB10654</strain>
    </source>
</reference>
<accession>A0ACB8ST74</accession>
<organism evidence="1 2">
    <name type="scientific">Artomyces pyxidatus</name>
    <dbReference type="NCBI Taxonomy" id="48021"/>
    <lineage>
        <taxon>Eukaryota</taxon>
        <taxon>Fungi</taxon>
        <taxon>Dikarya</taxon>
        <taxon>Basidiomycota</taxon>
        <taxon>Agaricomycotina</taxon>
        <taxon>Agaricomycetes</taxon>
        <taxon>Russulales</taxon>
        <taxon>Auriscalpiaceae</taxon>
        <taxon>Artomyces</taxon>
    </lineage>
</organism>
<reference evidence="1" key="1">
    <citation type="submission" date="2021-03" db="EMBL/GenBank/DDBJ databases">
        <authorList>
            <consortium name="DOE Joint Genome Institute"/>
            <person name="Ahrendt S."/>
            <person name="Looney B.P."/>
            <person name="Miyauchi S."/>
            <person name="Morin E."/>
            <person name="Drula E."/>
            <person name="Courty P.E."/>
            <person name="Chicoki N."/>
            <person name="Fauchery L."/>
            <person name="Kohler A."/>
            <person name="Kuo A."/>
            <person name="Labutti K."/>
            <person name="Pangilinan J."/>
            <person name="Lipzen A."/>
            <person name="Riley R."/>
            <person name="Andreopoulos W."/>
            <person name="He G."/>
            <person name="Johnson J."/>
            <person name="Barry K.W."/>
            <person name="Grigoriev I.V."/>
            <person name="Nagy L."/>
            <person name="Hibbett D."/>
            <person name="Henrissat B."/>
            <person name="Matheny P.B."/>
            <person name="Labbe J."/>
            <person name="Martin F."/>
        </authorList>
    </citation>
    <scope>NUCLEOTIDE SEQUENCE</scope>
    <source>
        <strain evidence="1">HHB10654</strain>
    </source>
</reference>
<proteinExistence type="predicted"/>
<evidence type="ECO:0000313" key="2">
    <source>
        <dbReference type="Proteomes" id="UP000814140"/>
    </source>
</evidence>
<dbReference type="Proteomes" id="UP000814140">
    <property type="component" value="Unassembled WGS sequence"/>
</dbReference>
<protein>
    <submittedName>
        <fullName evidence="1">Uncharacterized protein</fullName>
    </submittedName>
</protein>
<keyword evidence="2" id="KW-1185">Reference proteome</keyword>
<comment type="caution">
    <text evidence="1">The sequence shown here is derived from an EMBL/GenBank/DDBJ whole genome shotgun (WGS) entry which is preliminary data.</text>
</comment>
<dbReference type="EMBL" id="MU277225">
    <property type="protein sequence ID" value="KAI0059645.1"/>
    <property type="molecule type" value="Genomic_DNA"/>
</dbReference>
<gene>
    <name evidence="1" type="ORF">BV25DRAFT_1918424</name>
</gene>
<evidence type="ECO:0000313" key="1">
    <source>
        <dbReference type="EMBL" id="KAI0059645.1"/>
    </source>
</evidence>